<evidence type="ECO:0000313" key="19">
    <source>
        <dbReference type="EMBL" id="MSB22303.1"/>
    </source>
</evidence>
<dbReference type="EC" id="3.4.16.4" evidence="4"/>
<evidence type="ECO:0000313" key="22">
    <source>
        <dbReference type="Proteomes" id="UP000434475"/>
    </source>
</evidence>
<dbReference type="SMART" id="SM00936">
    <property type="entry name" value="PBP5_C"/>
    <property type="match status" value="1"/>
</dbReference>
<dbReference type="EMBL" id="WKPR01000037">
    <property type="protein sequence ID" value="MSB22303.1"/>
    <property type="molecule type" value="Genomic_DNA"/>
</dbReference>
<dbReference type="Gene3D" id="3.40.710.10">
    <property type="entry name" value="DD-peptidase/beta-lactamase superfamily"/>
    <property type="match status" value="1"/>
</dbReference>
<dbReference type="SUPFAM" id="SSF69189">
    <property type="entry name" value="Penicillin-binding protein associated domain"/>
    <property type="match status" value="1"/>
</dbReference>
<keyword evidence="16" id="KW-0472">Membrane</keyword>
<evidence type="ECO:0000256" key="2">
    <source>
        <dbReference type="ARBA" id="ARBA00004752"/>
    </source>
</evidence>
<dbReference type="InterPro" id="IPR012338">
    <property type="entry name" value="Beta-lactam/transpept-like"/>
</dbReference>
<dbReference type="PANTHER" id="PTHR21581:SF6">
    <property type="entry name" value="TRAFFICKING PROTEIN PARTICLE COMPLEX SUBUNIT 12"/>
    <property type="match status" value="1"/>
</dbReference>
<dbReference type="Pfam" id="PF00768">
    <property type="entry name" value="Peptidase_S11"/>
    <property type="match status" value="1"/>
</dbReference>
<dbReference type="AlphaFoldDB" id="A0A6I2R9U2"/>
<evidence type="ECO:0000256" key="5">
    <source>
        <dbReference type="ARBA" id="ARBA00022645"/>
    </source>
</evidence>
<evidence type="ECO:0000256" key="4">
    <source>
        <dbReference type="ARBA" id="ARBA00012448"/>
    </source>
</evidence>
<dbReference type="PRINTS" id="PR00725">
    <property type="entry name" value="DADACBPTASE1"/>
</dbReference>
<feature type="signal peptide" evidence="17">
    <location>
        <begin position="1"/>
        <end position="30"/>
    </location>
</feature>
<dbReference type="GO" id="GO:0009002">
    <property type="term" value="F:serine-type D-Ala-D-Ala carboxypeptidase activity"/>
    <property type="evidence" value="ECO:0007669"/>
    <property type="project" value="UniProtKB-EC"/>
</dbReference>
<evidence type="ECO:0000256" key="15">
    <source>
        <dbReference type="RuleBase" id="RU004016"/>
    </source>
</evidence>
<comment type="similarity">
    <text evidence="3 15">Belongs to the peptidase S11 family.</text>
</comment>
<evidence type="ECO:0000256" key="9">
    <source>
        <dbReference type="ARBA" id="ARBA00022960"/>
    </source>
</evidence>
<gene>
    <name evidence="20" type="ORF">GKE90_17385</name>
    <name evidence="19" type="ORF">GKE97_22820</name>
</gene>
<feature type="active site" description="Proton acceptor" evidence="13">
    <location>
        <position position="75"/>
    </location>
</feature>
<dbReference type="EMBL" id="WKPO01000033">
    <property type="protein sequence ID" value="MSB50444.1"/>
    <property type="molecule type" value="Genomic_DNA"/>
</dbReference>
<feature type="binding site" evidence="14">
    <location>
        <position position="250"/>
    </location>
    <ligand>
        <name>substrate</name>
    </ligand>
</feature>
<evidence type="ECO:0000256" key="11">
    <source>
        <dbReference type="ARBA" id="ARBA00023316"/>
    </source>
</evidence>
<comment type="catalytic activity">
    <reaction evidence="12">
        <text>Preferential cleavage: (Ac)2-L-Lys-D-Ala-|-D-Ala. Also transpeptidation of peptidyl-alanyl moieties that are N-acyl substituents of D-alanine.</text>
        <dbReference type="EC" id="3.4.16.4"/>
    </reaction>
</comment>
<keyword evidence="9" id="KW-0133">Cell shape</keyword>
<dbReference type="SUPFAM" id="SSF56601">
    <property type="entry name" value="beta-lactamase/transpeptidase-like"/>
    <property type="match status" value="1"/>
</dbReference>
<dbReference type="Pfam" id="PF07943">
    <property type="entry name" value="PBP5_C"/>
    <property type="match status" value="1"/>
</dbReference>
<protein>
    <recommendedName>
        <fullName evidence="4">serine-type D-Ala-D-Ala carboxypeptidase</fullName>
        <ecNumber evidence="4">3.4.16.4</ecNumber>
    </recommendedName>
</protein>
<dbReference type="PANTHER" id="PTHR21581">
    <property type="entry name" value="D-ALANYL-D-ALANINE CARBOXYPEPTIDASE"/>
    <property type="match status" value="1"/>
</dbReference>
<feature type="active site" description="Acyl-ester intermediate" evidence="13">
    <location>
        <position position="72"/>
    </location>
</feature>
<keyword evidence="10" id="KW-0573">Peptidoglycan synthesis</keyword>
<keyword evidence="6" id="KW-0645">Protease</keyword>
<evidence type="ECO:0000256" key="8">
    <source>
        <dbReference type="ARBA" id="ARBA00022801"/>
    </source>
</evidence>
<comment type="function">
    <text evidence="1">Removes C-terminal D-alanyl residues from sugar-peptide cell wall precursors.</text>
</comment>
<evidence type="ECO:0000256" key="10">
    <source>
        <dbReference type="ARBA" id="ARBA00022984"/>
    </source>
</evidence>
<keyword evidence="7 17" id="KW-0732">Signal</keyword>
<evidence type="ECO:0000256" key="6">
    <source>
        <dbReference type="ARBA" id="ARBA00022670"/>
    </source>
</evidence>
<feature type="domain" description="Peptidase S11 D-Ala-D-Ala carboxypeptidase A C-terminal" evidence="18">
    <location>
        <begin position="308"/>
        <end position="402"/>
    </location>
</feature>
<dbReference type="Proteomes" id="UP000429811">
    <property type="component" value="Unassembled WGS sequence"/>
</dbReference>
<evidence type="ECO:0000256" key="17">
    <source>
        <dbReference type="SAM" id="SignalP"/>
    </source>
</evidence>
<feature type="chain" id="PRO_5033884793" description="serine-type D-Ala-D-Ala carboxypeptidase" evidence="17">
    <location>
        <begin position="31"/>
        <end position="469"/>
    </location>
</feature>
<evidence type="ECO:0000256" key="13">
    <source>
        <dbReference type="PIRSR" id="PIRSR618044-1"/>
    </source>
</evidence>
<name>A0A6I2R9U2_FLAPL</name>
<dbReference type="InterPro" id="IPR012907">
    <property type="entry name" value="Peptidase_S11_C"/>
</dbReference>
<evidence type="ECO:0000313" key="20">
    <source>
        <dbReference type="EMBL" id="MSB50444.1"/>
    </source>
</evidence>
<evidence type="ECO:0000256" key="14">
    <source>
        <dbReference type="PIRSR" id="PIRSR618044-2"/>
    </source>
</evidence>
<comment type="caution">
    <text evidence="19">The sequence shown here is derived from an EMBL/GenBank/DDBJ whole genome shotgun (WGS) entry which is preliminary data.</text>
</comment>
<keyword evidence="11" id="KW-0961">Cell wall biogenesis/degradation</keyword>
<proteinExistence type="inferred from homology"/>
<evidence type="ECO:0000256" key="1">
    <source>
        <dbReference type="ARBA" id="ARBA00003217"/>
    </source>
</evidence>
<sequence>MEFPMKKSRLLSVLLCLALLSGLLATFASAADSGSAILDEMDVNAKAAVLVDPDTGEILYEKNAHAHNYPASITKVMTCLLTLEAVDRGELSLEQTVTASSALHTGIGEGASTADIKEGEQIRIIDLLYAALIPSANEACNVMAEAVSGDVASFVELMNTRAAELGMEDTHFSNTHGYHDDDHYTSAYDIYLMCREAMKHETFRTIVGSKNYTMPATNLHPEPRIIRSTNALISNFRVAGYIYEYATGIKTGSTPEAGYCLAASATRENRNLISVVMGCEREPGTSGSEGYIYFDETIRLFKWGFANFSTQTILDNTKRDIPEVEVTLGKDAASVTLMPDGKLTALLPNDVSAENFTYDYTLETRSVEAPVEQGQVLGTITAYFNGRSYGTLDLVATCSVERDPWLYRLDRIQKFFDNLLVRILLVVVLVVIAALLLRVMFFRSRGRTGRRGYAYSGRGRYTGSRRRRG</sequence>
<evidence type="ECO:0000259" key="18">
    <source>
        <dbReference type="SMART" id="SM00936"/>
    </source>
</evidence>
<dbReference type="InterPro" id="IPR018044">
    <property type="entry name" value="Peptidase_S11"/>
</dbReference>
<dbReference type="InterPro" id="IPR015956">
    <property type="entry name" value="Peniciliin-bd_prot_C_sf"/>
</dbReference>
<keyword evidence="16" id="KW-1133">Transmembrane helix</keyword>
<keyword evidence="8" id="KW-0378">Hydrolase</keyword>
<feature type="active site" evidence="13">
    <location>
        <position position="135"/>
    </location>
</feature>
<keyword evidence="5 19" id="KW-0121">Carboxypeptidase</keyword>
<evidence type="ECO:0000313" key="21">
    <source>
        <dbReference type="Proteomes" id="UP000429811"/>
    </source>
</evidence>
<evidence type="ECO:0000256" key="7">
    <source>
        <dbReference type="ARBA" id="ARBA00022729"/>
    </source>
</evidence>
<evidence type="ECO:0000256" key="3">
    <source>
        <dbReference type="ARBA" id="ARBA00007164"/>
    </source>
</evidence>
<dbReference type="GO" id="GO:0006508">
    <property type="term" value="P:proteolysis"/>
    <property type="evidence" value="ECO:0007669"/>
    <property type="project" value="UniProtKB-KW"/>
</dbReference>
<evidence type="ECO:0000256" key="16">
    <source>
        <dbReference type="SAM" id="Phobius"/>
    </source>
</evidence>
<comment type="pathway">
    <text evidence="2">Cell wall biogenesis; peptidoglycan biosynthesis.</text>
</comment>
<dbReference type="InterPro" id="IPR001967">
    <property type="entry name" value="Peptidase_S11_N"/>
</dbReference>
<dbReference type="GO" id="GO:0009252">
    <property type="term" value="P:peptidoglycan biosynthetic process"/>
    <property type="evidence" value="ECO:0007669"/>
    <property type="project" value="UniProtKB-UniPathway"/>
</dbReference>
<accession>A0A6I2R9U2</accession>
<dbReference type="Proteomes" id="UP000434475">
    <property type="component" value="Unassembled WGS sequence"/>
</dbReference>
<feature type="transmembrane region" description="Helical" evidence="16">
    <location>
        <begin position="419"/>
        <end position="441"/>
    </location>
</feature>
<dbReference type="Gene3D" id="2.60.410.10">
    <property type="entry name" value="D-Ala-D-Ala carboxypeptidase, C-terminal domain"/>
    <property type="match status" value="1"/>
</dbReference>
<dbReference type="GO" id="GO:0071555">
    <property type="term" value="P:cell wall organization"/>
    <property type="evidence" value="ECO:0007669"/>
    <property type="project" value="UniProtKB-KW"/>
</dbReference>
<evidence type="ECO:0000256" key="12">
    <source>
        <dbReference type="ARBA" id="ARBA00034000"/>
    </source>
</evidence>
<keyword evidence="16" id="KW-0812">Transmembrane</keyword>
<dbReference type="GO" id="GO:0008360">
    <property type="term" value="P:regulation of cell shape"/>
    <property type="evidence" value="ECO:0007669"/>
    <property type="project" value="UniProtKB-KW"/>
</dbReference>
<reference evidence="21 22" key="1">
    <citation type="journal article" date="2019" name="Nat. Med.">
        <title>A library of human gut bacterial isolates paired with longitudinal multiomics data enables mechanistic microbiome research.</title>
        <authorList>
            <person name="Poyet M."/>
            <person name="Groussin M."/>
            <person name="Gibbons S.M."/>
            <person name="Avila-Pacheco J."/>
            <person name="Jiang X."/>
            <person name="Kearney S.M."/>
            <person name="Perrotta A.R."/>
            <person name="Berdy B."/>
            <person name="Zhao S."/>
            <person name="Lieberman T.D."/>
            <person name="Swanson P.K."/>
            <person name="Smith M."/>
            <person name="Roesemann S."/>
            <person name="Alexander J.E."/>
            <person name="Rich S.A."/>
            <person name="Livny J."/>
            <person name="Vlamakis H."/>
            <person name="Clish C."/>
            <person name="Bullock K."/>
            <person name="Deik A."/>
            <person name="Scott J."/>
            <person name="Pierce K.A."/>
            <person name="Xavier R.J."/>
            <person name="Alm E.J."/>
        </authorList>
    </citation>
    <scope>NUCLEOTIDE SEQUENCE [LARGE SCALE GENOMIC DNA]</scope>
    <source>
        <strain evidence="19 22">BIOML-A2</strain>
        <strain evidence="20 21">BIOML-A5</strain>
    </source>
</reference>
<dbReference type="UniPathway" id="UPA00219"/>
<dbReference type="InterPro" id="IPR037167">
    <property type="entry name" value="Peptidase_S11_C_sf"/>
</dbReference>
<organism evidence="19 22">
    <name type="scientific">Flavonifractor plautii</name>
    <name type="common">Fusobacterium plautii</name>
    <dbReference type="NCBI Taxonomy" id="292800"/>
    <lineage>
        <taxon>Bacteria</taxon>
        <taxon>Bacillati</taxon>
        <taxon>Bacillota</taxon>
        <taxon>Clostridia</taxon>
        <taxon>Eubacteriales</taxon>
        <taxon>Oscillospiraceae</taxon>
        <taxon>Flavonifractor</taxon>
    </lineage>
</organism>